<organism evidence="1">
    <name type="scientific">marine sediment metagenome</name>
    <dbReference type="NCBI Taxonomy" id="412755"/>
    <lineage>
        <taxon>unclassified sequences</taxon>
        <taxon>metagenomes</taxon>
        <taxon>ecological metagenomes</taxon>
    </lineage>
</organism>
<proteinExistence type="predicted"/>
<dbReference type="EMBL" id="BARS01012190">
    <property type="protein sequence ID" value="GAF97895.1"/>
    <property type="molecule type" value="Genomic_DNA"/>
</dbReference>
<protein>
    <submittedName>
        <fullName evidence="1">Uncharacterized protein</fullName>
    </submittedName>
</protein>
<gene>
    <name evidence="1" type="ORF">S01H1_21840</name>
</gene>
<comment type="caution">
    <text evidence="1">The sequence shown here is derived from an EMBL/GenBank/DDBJ whole genome shotgun (WGS) entry which is preliminary data.</text>
</comment>
<evidence type="ECO:0000313" key="1">
    <source>
        <dbReference type="EMBL" id="GAF97895.1"/>
    </source>
</evidence>
<feature type="non-terminal residue" evidence="1">
    <location>
        <position position="84"/>
    </location>
</feature>
<dbReference type="AlphaFoldDB" id="X0VBA8"/>
<name>X0VBA8_9ZZZZ</name>
<accession>X0VBA8</accession>
<reference evidence="1" key="1">
    <citation type="journal article" date="2014" name="Front. Microbiol.">
        <title>High frequency of phylogenetically diverse reductive dehalogenase-homologous genes in deep subseafloor sedimentary metagenomes.</title>
        <authorList>
            <person name="Kawai M."/>
            <person name="Futagami T."/>
            <person name="Toyoda A."/>
            <person name="Takaki Y."/>
            <person name="Nishi S."/>
            <person name="Hori S."/>
            <person name="Arai W."/>
            <person name="Tsubouchi T."/>
            <person name="Morono Y."/>
            <person name="Uchiyama I."/>
            <person name="Ito T."/>
            <person name="Fujiyama A."/>
            <person name="Inagaki F."/>
            <person name="Takami H."/>
        </authorList>
    </citation>
    <scope>NUCLEOTIDE SEQUENCE</scope>
    <source>
        <strain evidence="1">Expedition CK06-06</strain>
    </source>
</reference>
<sequence length="84" mass="9570">MAVSVDWAGTKIIFVPRADMPIIQASPPREIRRFDVDAFRLILRDLEDDPDGRPWSKTHDHEGETLISGEIYAHKVLILAPYTV</sequence>